<gene>
    <name evidence="2" type="primary">hap_4</name>
    <name evidence="2" type="ORF">NCTC11421_03046</name>
</gene>
<dbReference type="Gene3D" id="2.40.10.120">
    <property type="match status" value="1"/>
</dbReference>
<dbReference type="EMBL" id="UGRI01000001">
    <property type="protein sequence ID" value="SUA25038.1"/>
    <property type="molecule type" value="Genomic_DNA"/>
</dbReference>
<accession>A0A378W250</accession>
<reference evidence="2" key="1">
    <citation type="submission" date="2018-06" db="EMBL/GenBank/DDBJ databases">
        <authorList>
            <consortium name="Pathogen Informatics"/>
            <person name="Doyle S."/>
        </authorList>
    </citation>
    <scope>NUCLEOTIDE SEQUENCE [LARGE SCALE GENOMIC DNA]</scope>
    <source>
        <strain evidence="2">NCTC11421</strain>
    </source>
</reference>
<dbReference type="PROSITE" id="PS51691">
    <property type="entry name" value="PEPTIDASE_S6"/>
    <property type="match status" value="1"/>
</dbReference>
<dbReference type="InterPro" id="IPR030396">
    <property type="entry name" value="Peptidase_S6_dom"/>
</dbReference>
<sequence length="84" mass="9870">MFIYDAQKQKWLINGVLQTGNPYIGKSNGFQLVRKDWFYDEIFAGDTHSVFYEPHQNGKYFLTTIIMAQEKSMPNINTILYLID</sequence>
<evidence type="ECO:0000313" key="2">
    <source>
        <dbReference type="EMBL" id="SUA25038.1"/>
    </source>
</evidence>
<dbReference type="EC" id="3.4.21.72" evidence="2"/>
<dbReference type="GO" id="GO:0004175">
    <property type="term" value="F:endopeptidase activity"/>
    <property type="evidence" value="ECO:0007669"/>
    <property type="project" value="InterPro"/>
</dbReference>
<feature type="domain" description="Peptidase S6" evidence="1">
    <location>
        <begin position="1"/>
        <end position="40"/>
    </location>
</feature>
<dbReference type="EC" id="3.4.21.-" evidence="2"/>
<protein>
    <submittedName>
        <fullName evidence="2">Adhesion and penetration protein</fullName>
        <ecNumber evidence="2">3.4.21.-</ecNumber>
        <ecNumber evidence="2">3.4.21.72</ecNumber>
    </submittedName>
</protein>
<keyword evidence="2" id="KW-0378">Hydrolase</keyword>
<dbReference type="AlphaFoldDB" id="A0A378W250"/>
<organism evidence="2">
    <name type="scientific">Neisseria gonorrhoeae</name>
    <dbReference type="NCBI Taxonomy" id="485"/>
    <lineage>
        <taxon>Bacteria</taxon>
        <taxon>Pseudomonadati</taxon>
        <taxon>Pseudomonadota</taxon>
        <taxon>Betaproteobacteria</taxon>
        <taxon>Neisseriales</taxon>
        <taxon>Neisseriaceae</taxon>
        <taxon>Neisseria</taxon>
    </lineage>
</organism>
<name>A0A378W250_NEIGO</name>
<proteinExistence type="predicted"/>
<evidence type="ECO:0000259" key="1">
    <source>
        <dbReference type="PROSITE" id="PS51691"/>
    </source>
</evidence>